<dbReference type="EMBL" id="CAFBOX010000010">
    <property type="protein sequence ID" value="CAB4989861.1"/>
    <property type="molecule type" value="Genomic_DNA"/>
</dbReference>
<gene>
    <name evidence="1" type="ORF">UFOPK4035_00124</name>
</gene>
<name>A0A6J7N8X0_9ZZZZ</name>
<organism evidence="1">
    <name type="scientific">freshwater metagenome</name>
    <dbReference type="NCBI Taxonomy" id="449393"/>
    <lineage>
        <taxon>unclassified sequences</taxon>
        <taxon>metagenomes</taxon>
        <taxon>ecological metagenomes</taxon>
    </lineage>
</organism>
<evidence type="ECO:0000313" key="1">
    <source>
        <dbReference type="EMBL" id="CAB4989861.1"/>
    </source>
</evidence>
<accession>A0A6J7N8X0</accession>
<reference evidence="1" key="1">
    <citation type="submission" date="2020-05" db="EMBL/GenBank/DDBJ databases">
        <authorList>
            <person name="Chiriac C."/>
            <person name="Salcher M."/>
            <person name="Ghai R."/>
            <person name="Kavagutti S V."/>
        </authorList>
    </citation>
    <scope>NUCLEOTIDE SEQUENCE</scope>
</reference>
<proteinExistence type="predicted"/>
<sequence length="84" mass="9047">MLLASKPPALRSTNVRAFEQVPSLDKYSACVRLSTQALSDGELFVAAVAMPPTSVAPSKNPTPTFAIVLFMQEPPNFLELLLSL</sequence>
<protein>
    <submittedName>
        <fullName evidence="1">Unannotated protein</fullName>
    </submittedName>
</protein>
<dbReference type="AlphaFoldDB" id="A0A6J7N8X0"/>